<sequence>MTRKILITESEVDIKLLLSSLLKKHYQISFVNDAKLLLEGAFEKPDLFILNSQLPDHNILEVCRRLKSDINTKEIPILIISASEDIDSLMEACPGDDFIRKPFSGSELLAKVHSAINTNITSK</sequence>
<dbReference type="PANTHER" id="PTHR44591">
    <property type="entry name" value="STRESS RESPONSE REGULATOR PROTEIN 1"/>
    <property type="match status" value="1"/>
</dbReference>
<dbReference type="InterPro" id="IPR011006">
    <property type="entry name" value="CheY-like_superfamily"/>
</dbReference>
<accession>A0A1T5N6F5</accession>
<evidence type="ECO:0000256" key="1">
    <source>
        <dbReference type="ARBA" id="ARBA00022553"/>
    </source>
</evidence>
<organism evidence="4 5">
    <name type="scientific">Chitinophaga ginsengisegetis</name>
    <dbReference type="NCBI Taxonomy" id="393003"/>
    <lineage>
        <taxon>Bacteria</taxon>
        <taxon>Pseudomonadati</taxon>
        <taxon>Bacteroidota</taxon>
        <taxon>Chitinophagia</taxon>
        <taxon>Chitinophagales</taxon>
        <taxon>Chitinophagaceae</taxon>
        <taxon>Chitinophaga</taxon>
    </lineage>
</organism>
<dbReference type="PROSITE" id="PS50110">
    <property type="entry name" value="RESPONSE_REGULATORY"/>
    <property type="match status" value="1"/>
</dbReference>
<dbReference type="GO" id="GO:0000160">
    <property type="term" value="P:phosphorelay signal transduction system"/>
    <property type="evidence" value="ECO:0007669"/>
    <property type="project" value="InterPro"/>
</dbReference>
<evidence type="ECO:0000259" key="3">
    <source>
        <dbReference type="PROSITE" id="PS50110"/>
    </source>
</evidence>
<dbReference type="AlphaFoldDB" id="A0A1T5N6F5"/>
<evidence type="ECO:0000313" key="5">
    <source>
        <dbReference type="Proteomes" id="UP000190166"/>
    </source>
</evidence>
<feature type="domain" description="Response regulatory" evidence="3">
    <location>
        <begin position="4"/>
        <end position="116"/>
    </location>
</feature>
<dbReference type="PANTHER" id="PTHR44591:SF3">
    <property type="entry name" value="RESPONSE REGULATORY DOMAIN-CONTAINING PROTEIN"/>
    <property type="match status" value="1"/>
</dbReference>
<evidence type="ECO:0000256" key="2">
    <source>
        <dbReference type="PROSITE-ProRule" id="PRU00169"/>
    </source>
</evidence>
<name>A0A1T5N6F5_9BACT</name>
<keyword evidence="5" id="KW-1185">Reference proteome</keyword>
<dbReference type="InterPro" id="IPR001789">
    <property type="entry name" value="Sig_transdc_resp-reg_receiver"/>
</dbReference>
<evidence type="ECO:0000313" key="4">
    <source>
        <dbReference type="EMBL" id="SKC96036.1"/>
    </source>
</evidence>
<protein>
    <submittedName>
        <fullName evidence="4">Response regulator receiver domain-containing protein</fullName>
    </submittedName>
</protein>
<dbReference type="Pfam" id="PF00072">
    <property type="entry name" value="Response_reg"/>
    <property type="match status" value="1"/>
</dbReference>
<reference evidence="4 5" key="1">
    <citation type="submission" date="2017-02" db="EMBL/GenBank/DDBJ databases">
        <authorList>
            <person name="Peterson S.W."/>
        </authorList>
    </citation>
    <scope>NUCLEOTIDE SEQUENCE [LARGE SCALE GENOMIC DNA]</scope>
    <source>
        <strain evidence="4 5">DSM 18108</strain>
    </source>
</reference>
<gene>
    <name evidence="4" type="ORF">SAMN05660461_0597</name>
</gene>
<proteinExistence type="predicted"/>
<dbReference type="STRING" id="393003.SAMN05660461_0597"/>
<dbReference type="SUPFAM" id="SSF52172">
    <property type="entry name" value="CheY-like"/>
    <property type="match status" value="1"/>
</dbReference>
<dbReference type="RefSeq" id="WP_079467920.1">
    <property type="nucleotide sequence ID" value="NZ_FUZZ01000001.1"/>
</dbReference>
<dbReference type="SMART" id="SM00448">
    <property type="entry name" value="REC"/>
    <property type="match status" value="1"/>
</dbReference>
<keyword evidence="1" id="KW-0597">Phosphoprotein</keyword>
<dbReference type="EMBL" id="FUZZ01000001">
    <property type="protein sequence ID" value="SKC96036.1"/>
    <property type="molecule type" value="Genomic_DNA"/>
</dbReference>
<dbReference type="Proteomes" id="UP000190166">
    <property type="component" value="Unassembled WGS sequence"/>
</dbReference>
<dbReference type="Gene3D" id="3.40.50.2300">
    <property type="match status" value="1"/>
</dbReference>
<comment type="caution">
    <text evidence="2">Lacks conserved residue(s) required for the propagation of feature annotation.</text>
</comment>
<dbReference type="InterPro" id="IPR050595">
    <property type="entry name" value="Bact_response_regulator"/>
</dbReference>